<proteinExistence type="predicted"/>
<dbReference type="Proteomes" id="UP000572984">
    <property type="component" value="Unassembled WGS sequence"/>
</dbReference>
<evidence type="ECO:0000313" key="2">
    <source>
        <dbReference type="Proteomes" id="UP000572984"/>
    </source>
</evidence>
<accession>A0A838BK69</accession>
<sequence>MPKYSNNAYDSYNPALFDVIREVLHRIGDIDSQHDAELGKVDAASTDGELKGYIKQRIRAAHQKRRQPYVDLLTILRSKQQG</sequence>
<comment type="caution">
    <text evidence="1">The sequence shown here is derived from an EMBL/GenBank/DDBJ whole genome shotgun (WGS) entry which is preliminary data.</text>
</comment>
<keyword evidence="2" id="KW-1185">Reference proteome</keyword>
<protein>
    <submittedName>
        <fullName evidence="1">Uncharacterized protein</fullName>
    </submittedName>
</protein>
<gene>
    <name evidence="1" type="ORF">H0S73_06085</name>
</gene>
<dbReference type="AlphaFoldDB" id="A0A838BK69"/>
<dbReference type="EMBL" id="JACDXJ010000001">
    <property type="protein sequence ID" value="MBA1155701.1"/>
    <property type="molecule type" value="Genomic_DNA"/>
</dbReference>
<organism evidence="1 2">
    <name type="scientific">Microvirga mediterraneensis</name>
    <dbReference type="NCBI Taxonomy" id="2754695"/>
    <lineage>
        <taxon>Bacteria</taxon>
        <taxon>Pseudomonadati</taxon>
        <taxon>Pseudomonadota</taxon>
        <taxon>Alphaproteobacteria</taxon>
        <taxon>Hyphomicrobiales</taxon>
        <taxon>Methylobacteriaceae</taxon>
        <taxon>Microvirga</taxon>
    </lineage>
</organism>
<reference evidence="1 2" key="1">
    <citation type="submission" date="2020-07" db="EMBL/GenBank/DDBJ databases">
        <title>Draft genome and description of Microvirga mediterraneensis Marseille-Q2068 sp. nov.</title>
        <authorList>
            <person name="Boxberger M."/>
        </authorList>
    </citation>
    <scope>NUCLEOTIDE SEQUENCE [LARGE SCALE GENOMIC DNA]</scope>
    <source>
        <strain evidence="1 2">Marseille-Q2068</strain>
    </source>
</reference>
<dbReference type="RefSeq" id="WP_181051317.1">
    <property type="nucleotide sequence ID" value="NZ_JACDXJ010000001.1"/>
</dbReference>
<name>A0A838BK69_9HYPH</name>
<evidence type="ECO:0000313" key="1">
    <source>
        <dbReference type="EMBL" id="MBA1155701.1"/>
    </source>
</evidence>